<dbReference type="SMART" id="SM00448">
    <property type="entry name" value="REC"/>
    <property type="match status" value="1"/>
</dbReference>
<dbReference type="EMBL" id="CP043424">
    <property type="protein sequence ID" value="QIW12589.1"/>
    <property type="molecule type" value="Genomic_DNA"/>
</dbReference>
<evidence type="ECO:0000256" key="2">
    <source>
        <dbReference type="PROSITE-ProRule" id="PRU00169"/>
    </source>
</evidence>
<dbReference type="SUPFAM" id="SSF52172">
    <property type="entry name" value="CheY-like"/>
    <property type="match status" value="1"/>
</dbReference>
<evidence type="ECO:0000313" key="6">
    <source>
        <dbReference type="EMBL" id="AXA34342.1"/>
    </source>
</evidence>
<dbReference type="InterPro" id="IPR039420">
    <property type="entry name" value="WalR-like"/>
</dbReference>
<gene>
    <name evidence="6" type="ORF">CDH04_07995</name>
    <name evidence="7" type="ORF">FZC43_08000</name>
</gene>
<accession>A0A2Z4Y0T1</accession>
<evidence type="ECO:0000259" key="4">
    <source>
        <dbReference type="PROSITE" id="PS50110"/>
    </source>
</evidence>
<dbReference type="RefSeq" id="WP_112870521.1">
    <property type="nucleotide sequence ID" value="NZ_CP021781.1"/>
</dbReference>
<feature type="modified residue" description="4-aspartylphosphate" evidence="2">
    <location>
        <position position="52"/>
    </location>
</feature>
<dbReference type="Gene3D" id="1.10.10.10">
    <property type="entry name" value="Winged helix-like DNA-binding domain superfamily/Winged helix DNA-binding domain"/>
    <property type="match status" value="1"/>
</dbReference>
<feature type="domain" description="Response regulatory" evidence="4">
    <location>
        <begin position="3"/>
        <end position="116"/>
    </location>
</feature>
<evidence type="ECO:0000313" key="8">
    <source>
        <dbReference type="Proteomes" id="UP000251120"/>
    </source>
</evidence>
<dbReference type="GO" id="GO:0006355">
    <property type="term" value="P:regulation of DNA-templated transcription"/>
    <property type="evidence" value="ECO:0007669"/>
    <property type="project" value="InterPro"/>
</dbReference>
<dbReference type="PANTHER" id="PTHR48111">
    <property type="entry name" value="REGULATOR OF RPOS"/>
    <property type="match status" value="1"/>
</dbReference>
<name>A0A2Z4Y0T1_9GAMM</name>
<dbReference type="OrthoDB" id="9802426at2"/>
<dbReference type="PANTHER" id="PTHR48111:SF50">
    <property type="entry name" value="KDP OPERON TRANSCRIPTIONAL REGULATORY PROTEIN KDPE"/>
    <property type="match status" value="1"/>
</dbReference>
<dbReference type="Pfam" id="PF00072">
    <property type="entry name" value="Response_reg"/>
    <property type="match status" value="1"/>
</dbReference>
<dbReference type="Proteomes" id="UP000681131">
    <property type="component" value="Chromosome"/>
</dbReference>
<evidence type="ECO:0000256" key="3">
    <source>
        <dbReference type="PROSITE-ProRule" id="PRU01091"/>
    </source>
</evidence>
<dbReference type="InterPro" id="IPR011006">
    <property type="entry name" value="CheY-like_superfamily"/>
</dbReference>
<keyword evidence="2" id="KW-0597">Phosphoprotein</keyword>
<dbReference type="Gene3D" id="6.10.250.690">
    <property type="match status" value="1"/>
</dbReference>
<dbReference type="AlphaFoldDB" id="A0A2Z4Y0T1"/>
<organism evidence="6 8">
    <name type="scientific">Francisella adeliensis</name>
    <dbReference type="NCBI Taxonomy" id="2007306"/>
    <lineage>
        <taxon>Bacteria</taxon>
        <taxon>Pseudomonadati</taxon>
        <taxon>Pseudomonadota</taxon>
        <taxon>Gammaproteobacteria</taxon>
        <taxon>Thiotrichales</taxon>
        <taxon>Francisellaceae</taxon>
        <taxon>Francisella</taxon>
    </lineage>
</organism>
<dbReference type="PROSITE" id="PS50110">
    <property type="entry name" value="RESPONSE_REGULATORY"/>
    <property type="match status" value="1"/>
</dbReference>
<dbReference type="InterPro" id="IPR001789">
    <property type="entry name" value="Sig_transdc_resp-reg_receiver"/>
</dbReference>
<dbReference type="Pfam" id="PF00486">
    <property type="entry name" value="Trans_reg_C"/>
    <property type="match status" value="1"/>
</dbReference>
<dbReference type="GO" id="GO:0000156">
    <property type="term" value="F:phosphorelay response regulator activity"/>
    <property type="evidence" value="ECO:0007669"/>
    <property type="project" value="TreeGrafter"/>
</dbReference>
<keyword evidence="9" id="KW-1185">Reference proteome</keyword>
<protein>
    <submittedName>
        <fullName evidence="6">DNA-binding response regulator</fullName>
    </submittedName>
    <submittedName>
        <fullName evidence="7">Response regulator transcription factor</fullName>
    </submittedName>
</protein>
<proteinExistence type="predicted"/>
<reference evidence="7 9" key="2">
    <citation type="submission" date="2019-08" db="EMBL/GenBank/DDBJ databases">
        <title>Complete genome sequences of Francisella adeliensis (FSC1325 and FSC1326).</title>
        <authorList>
            <person name="Ohrman C."/>
            <person name="Uneklint I."/>
            <person name="Vallesi A."/>
            <person name="Karlsson L."/>
            <person name="Sjodin A."/>
        </authorList>
    </citation>
    <scope>NUCLEOTIDE SEQUENCE [LARGE SCALE GENOMIC DNA]</scope>
    <source>
        <strain evidence="7 9">FSC1325</strain>
    </source>
</reference>
<dbReference type="InterPro" id="IPR036388">
    <property type="entry name" value="WH-like_DNA-bd_sf"/>
</dbReference>
<sequence length="229" mass="25944">MKKILIVEDDLQIRRFLEKTFLVLGYDVDCVDSTITAKEYLTQSTVDVIILDLGLPDDDGQNLIPIIRQNYKIPIIVLSARSDTTEVVKALDAGANDYVKKPFDMPELVARVKSVITNSILQNASQNQLNQYSFDNLMVDVSDRKVLIDGEQIHLSKKEFLILQKLVINSGKLVLQDDVLRDVWGEYYGDGAQYLRVYIGQLRKKLSDCNKQPLITTENAIGYRFIGAD</sequence>
<feature type="DNA-binding region" description="OmpR/PhoB-type" evidence="3">
    <location>
        <begin position="129"/>
        <end position="227"/>
    </location>
</feature>
<dbReference type="SMART" id="SM00862">
    <property type="entry name" value="Trans_reg_C"/>
    <property type="match status" value="1"/>
</dbReference>
<keyword evidence="1 3" id="KW-0238">DNA-binding</keyword>
<dbReference type="EMBL" id="CP021781">
    <property type="protein sequence ID" value="AXA34342.1"/>
    <property type="molecule type" value="Genomic_DNA"/>
</dbReference>
<dbReference type="GO" id="GO:0000976">
    <property type="term" value="F:transcription cis-regulatory region binding"/>
    <property type="evidence" value="ECO:0007669"/>
    <property type="project" value="TreeGrafter"/>
</dbReference>
<dbReference type="PROSITE" id="PS51755">
    <property type="entry name" value="OMPR_PHOB"/>
    <property type="match status" value="1"/>
</dbReference>
<reference evidence="6 8" key="1">
    <citation type="submission" date="2017-06" db="EMBL/GenBank/DDBJ databases">
        <title>Complete genome of Francisella adeliensis.</title>
        <authorList>
            <person name="Vallesi A."/>
            <person name="Sjodin A."/>
        </authorList>
    </citation>
    <scope>NUCLEOTIDE SEQUENCE [LARGE SCALE GENOMIC DNA]</scope>
    <source>
        <strain evidence="6 8">FDC440</strain>
    </source>
</reference>
<dbReference type="GO" id="GO:0005829">
    <property type="term" value="C:cytosol"/>
    <property type="evidence" value="ECO:0007669"/>
    <property type="project" value="TreeGrafter"/>
</dbReference>
<dbReference type="InterPro" id="IPR001867">
    <property type="entry name" value="OmpR/PhoB-type_DNA-bd"/>
</dbReference>
<dbReference type="Gene3D" id="3.40.50.2300">
    <property type="match status" value="1"/>
</dbReference>
<feature type="domain" description="OmpR/PhoB-type" evidence="5">
    <location>
        <begin position="129"/>
        <end position="227"/>
    </location>
</feature>
<dbReference type="CDD" id="cd00383">
    <property type="entry name" value="trans_reg_C"/>
    <property type="match status" value="1"/>
</dbReference>
<evidence type="ECO:0000313" key="9">
    <source>
        <dbReference type="Proteomes" id="UP000681131"/>
    </source>
</evidence>
<dbReference type="Proteomes" id="UP000251120">
    <property type="component" value="Chromosome"/>
</dbReference>
<evidence type="ECO:0000259" key="5">
    <source>
        <dbReference type="PROSITE" id="PS51755"/>
    </source>
</evidence>
<evidence type="ECO:0000256" key="1">
    <source>
        <dbReference type="ARBA" id="ARBA00023125"/>
    </source>
</evidence>
<dbReference type="GO" id="GO:0032993">
    <property type="term" value="C:protein-DNA complex"/>
    <property type="evidence" value="ECO:0007669"/>
    <property type="project" value="TreeGrafter"/>
</dbReference>
<dbReference type="KEGG" id="fad:CDH04_07995"/>
<evidence type="ECO:0000313" key="7">
    <source>
        <dbReference type="EMBL" id="QIW12589.1"/>
    </source>
</evidence>